<feature type="domain" description="4Fe-4S ferredoxin-type" evidence="5">
    <location>
        <begin position="234"/>
        <end position="265"/>
    </location>
</feature>
<dbReference type="PANTHER" id="PTHR43687">
    <property type="entry name" value="ADENYLYLSULFATE REDUCTASE, BETA SUBUNIT"/>
    <property type="match status" value="1"/>
</dbReference>
<keyword evidence="3" id="KW-0408">Iron</keyword>
<evidence type="ECO:0000256" key="4">
    <source>
        <dbReference type="ARBA" id="ARBA00023014"/>
    </source>
</evidence>
<reference evidence="6 7" key="1">
    <citation type="submission" date="2019-02" db="EMBL/GenBank/DDBJ databases">
        <title>Deep-cultivation of Planctomycetes and their phenomic and genomic characterization uncovers novel biology.</title>
        <authorList>
            <person name="Wiegand S."/>
            <person name="Jogler M."/>
            <person name="Boedeker C."/>
            <person name="Pinto D."/>
            <person name="Vollmers J."/>
            <person name="Rivas-Marin E."/>
            <person name="Kohn T."/>
            <person name="Peeters S.H."/>
            <person name="Heuer A."/>
            <person name="Rast P."/>
            <person name="Oberbeckmann S."/>
            <person name="Bunk B."/>
            <person name="Jeske O."/>
            <person name="Meyerdierks A."/>
            <person name="Storesund J.E."/>
            <person name="Kallscheuer N."/>
            <person name="Luecker S."/>
            <person name="Lage O.M."/>
            <person name="Pohl T."/>
            <person name="Merkel B.J."/>
            <person name="Hornburger P."/>
            <person name="Mueller R.-W."/>
            <person name="Bruemmer F."/>
            <person name="Labrenz M."/>
            <person name="Spormann A.M."/>
            <person name="Op den Camp H."/>
            <person name="Overmann J."/>
            <person name="Amann R."/>
            <person name="Jetten M.S.M."/>
            <person name="Mascher T."/>
            <person name="Medema M.H."/>
            <person name="Devos D.P."/>
            <person name="Kaster A.-K."/>
            <person name="Ovreas L."/>
            <person name="Rohde M."/>
            <person name="Galperin M.Y."/>
            <person name="Jogler C."/>
        </authorList>
    </citation>
    <scope>NUCLEOTIDE SEQUENCE [LARGE SCALE GENOMIC DNA]</scope>
    <source>
        <strain evidence="6 7">Pan161</strain>
    </source>
</reference>
<dbReference type="Gene3D" id="3.30.70.20">
    <property type="match status" value="1"/>
</dbReference>
<name>A0A517VJ99_9PLAN</name>
<dbReference type="RefSeq" id="WP_232103432.1">
    <property type="nucleotide sequence ID" value="NZ_CP036343.1"/>
</dbReference>
<keyword evidence="1" id="KW-0004">4Fe-4S</keyword>
<dbReference type="SUPFAM" id="SSF54862">
    <property type="entry name" value="4Fe-4S ferredoxins"/>
    <property type="match status" value="1"/>
</dbReference>
<evidence type="ECO:0000313" key="6">
    <source>
        <dbReference type="EMBL" id="QDT93082.1"/>
    </source>
</evidence>
<dbReference type="AlphaFoldDB" id="A0A517VJ99"/>
<dbReference type="EMBL" id="CP036343">
    <property type="protein sequence ID" value="QDT93082.1"/>
    <property type="molecule type" value="Genomic_DNA"/>
</dbReference>
<proteinExistence type="predicted"/>
<feature type="domain" description="4Fe-4S ferredoxin-type" evidence="5">
    <location>
        <begin position="204"/>
        <end position="233"/>
    </location>
</feature>
<evidence type="ECO:0000313" key="7">
    <source>
        <dbReference type="Proteomes" id="UP000316855"/>
    </source>
</evidence>
<accession>A0A517VJ99</accession>
<keyword evidence="4" id="KW-0411">Iron-sulfur</keyword>
<sequence length="345" mass="38426">MADKKLTVVISQAQGKNPAKRELEESLAAALLMEPDVEVSLVPHLYDLTADHTGTLFLQALRGDLVFLSWLYPRANHWILDRLGVRGTEGLVLLKEEVDEDEEEAQKEKAPPFENPERQKSIPDRKIYSIDLRVSSSPDDYLNEIKRLTSEAQVQTFQLMDMIQQSPRPAQIEKYLKPLDILQGQKNNTKVEETPQLEPTKRRWYPVIDYGLCTNCMECIDFCLFGVYGVDQGGQILVEEQDSCKKGCPACSRVCPENAIIFPGHKTPGIAGADGEVAGLKIDLSKLFGAPDALEMAARERDVELVAEGRNAVGMSVGIPQRTKISQETSDELDDLIDSLDALDL</sequence>
<dbReference type="Proteomes" id="UP000316855">
    <property type="component" value="Chromosome"/>
</dbReference>
<dbReference type="GO" id="GO:0051539">
    <property type="term" value="F:4 iron, 4 sulfur cluster binding"/>
    <property type="evidence" value="ECO:0007669"/>
    <property type="project" value="UniProtKB-KW"/>
</dbReference>
<keyword evidence="7" id="KW-1185">Reference proteome</keyword>
<dbReference type="PANTHER" id="PTHR43687:SF1">
    <property type="entry name" value="FERREDOXIN III"/>
    <property type="match status" value="1"/>
</dbReference>
<dbReference type="PROSITE" id="PS51379">
    <property type="entry name" value="4FE4S_FER_2"/>
    <property type="match status" value="2"/>
</dbReference>
<keyword evidence="2" id="KW-0479">Metal-binding</keyword>
<dbReference type="GO" id="GO:0046872">
    <property type="term" value="F:metal ion binding"/>
    <property type="evidence" value="ECO:0007669"/>
    <property type="project" value="UniProtKB-KW"/>
</dbReference>
<dbReference type="KEGG" id="gax:Pan161_47560"/>
<protein>
    <submittedName>
        <fullName evidence="6">4Fe-4S binding domain protein</fullName>
    </submittedName>
</protein>
<evidence type="ECO:0000256" key="1">
    <source>
        <dbReference type="ARBA" id="ARBA00022485"/>
    </source>
</evidence>
<dbReference type="InterPro" id="IPR050572">
    <property type="entry name" value="Fe-S_Ferredoxin"/>
</dbReference>
<dbReference type="InterPro" id="IPR017896">
    <property type="entry name" value="4Fe4S_Fe-S-bd"/>
</dbReference>
<evidence type="ECO:0000259" key="5">
    <source>
        <dbReference type="PROSITE" id="PS51379"/>
    </source>
</evidence>
<evidence type="ECO:0000256" key="2">
    <source>
        <dbReference type="ARBA" id="ARBA00022723"/>
    </source>
</evidence>
<gene>
    <name evidence="6" type="ORF">Pan161_47560</name>
</gene>
<organism evidence="6 7">
    <name type="scientific">Gimesia algae</name>
    <dbReference type="NCBI Taxonomy" id="2527971"/>
    <lineage>
        <taxon>Bacteria</taxon>
        <taxon>Pseudomonadati</taxon>
        <taxon>Planctomycetota</taxon>
        <taxon>Planctomycetia</taxon>
        <taxon>Planctomycetales</taxon>
        <taxon>Planctomycetaceae</taxon>
        <taxon>Gimesia</taxon>
    </lineage>
</organism>
<evidence type="ECO:0000256" key="3">
    <source>
        <dbReference type="ARBA" id="ARBA00023004"/>
    </source>
</evidence>